<proteinExistence type="predicted"/>
<dbReference type="AlphaFoldDB" id="A0A7X8H073"/>
<feature type="domain" description="Glycosyltransferase 2-like" evidence="1">
    <location>
        <begin position="5"/>
        <end position="166"/>
    </location>
</feature>
<name>A0A7X8H073_9LACT</name>
<dbReference type="InterPro" id="IPR029044">
    <property type="entry name" value="Nucleotide-diphossugar_trans"/>
</dbReference>
<dbReference type="RefSeq" id="WP_276647635.1">
    <property type="nucleotide sequence ID" value="NZ_JAAYSM010000151.1"/>
</dbReference>
<dbReference type="Proteomes" id="UP000541058">
    <property type="component" value="Unassembled WGS sequence"/>
</dbReference>
<gene>
    <name evidence="2" type="ORF">GX355_04940</name>
</gene>
<reference evidence="2 3" key="1">
    <citation type="journal article" date="2020" name="Biotechnol. Biofuels">
        <title>New insights from the biogas microbiome by comprehensive genome-resolved metagenomics of nearly 1600 species originating from multiple anaerobic digesters.</title>
        <authorList>
            <person name="Campanaro S."/>
            <person name="Treu L."/>
            <person name="Rodriguez-R L.M."/>
            <person name="Kovalovszki A."/>
            <person name="Ziels R.M."/>
            <person name="Maus I."/>
            <person name="Zhu X."/>
            <person name="Kougias P.G."/>
            <person name="Basile A."/>
            <person name="Luo G."/>
            <person name="Schluter A."/>
            <person name="Konstantinidis K.T."/>
            <person name="Angelidaki I."/>
        </authorList>
    </citation>
    <scope>NUCLEOTIDE SEQUENCE [LARGE SCALE GENOMIC DNA]</scope>
    <source>
        <strain evidence="2">AS23ysBPME_34</strain>
    </source>
</reference>
<evidence type="ECO:0000313" key="2">
    <source>
        <dbReference type="EMBL" id="NLJ18191.1"/>
    </source>
</evidence>
<evidence type="ECO:0000259" key="1">
    <source>
        <dbReference type="Pfam" id="PF00535"/>
    </source>
</evidence>
<comment type="caution">
    <text evidence="2">The sequence shown here is derived from an EMBL/GenBank/DDBJ whole genome shotgun (WGS) entry which is preliminary data.</text>
</comment>
<accession>A0A7X8H073</accession>
<keyword evidence="2" id="KW-0808">Transferase</keyword>
<dbReference type="PANTHER" id="PTHR22916">
    <property type="entry name" value="GLYCOSYLTRANSFERASE"/>
    <property type="match status" value="1"/>
</dbReference>
<dbReference type="GO" id="GO:0016758">
    <property type="term" value="F:hexosyltransferase activity"/>
    <property type="evidence" value="ECO:0007669"/>
    <property type="project" value="UniProtKB-ARBA"/>
</dbReference>
<dbReference type="Gene3D" id="3.90.550.10">
    <property type="entry name" value="Spore Coat Polysaccharide Biosynthesis Protein SpsA, Chain A"/>
    <property type="match status" value="1"/>
</dbReference>
<dbReference type="CDD" id="cd00761">
    <property type="entry name" value="Glyco_tranf_GTA_type"/>
    <property type="match status" value="1"/>
</dbReference>
<dbReference type="InterPro" id="IPR001173">
    <property type="entry name" value="Glyco_trans_2-like"/>
</dbReference>
<dbReference type="Pfam" id="PF00535">
    <property type="entry name" value="Glycos_transf_2"/>
    <property type="match status" value="1"/>
</dbReference>
<dbReference type="SUPFAM" id="SSF53448">
    <property type="entry name" value="Nucleotide-diphospho-sugar transferases"/>
    <property type="match status" value="1"/>
</dbReference>
<dbReference type="EMBL" id="JAAYSM010000151">
    <property type="protein sequence ID" value="NLJ18191.1"/>
    <property type="molecule type" value="Genomic_DNA"/>
</dbReference>
<organism evidence="2 3">
    <name type="scientific">Globicatella sulfidifaciens</name>
    <dbReference type="NCBI Taxonomy" id="136093"/>
    <lineage>
        <taxon>Bacteria</taxon>
        <taxon>Bacillati</taxon>
        <taxon>Bacillota</taxon>
        <taxon>Bacilli</taxon>
        <taxon>Lactobacillales</taxon>
        <taxon>Aerococcaceae</taxon>
        <taxon>Globicatella</taxon>
    </lineage>
</organism>
<sequence>MKLLSIVVPSYNSQDYLNKAIESVTDLNDVRIELLVVDDGSKDETFAVAKHYQAQFPDIVVAIHQENKGHGGAVNTGLQHATGKYFKVLDSDDWLNEEALKRVMDTLTEFENNQQTVEVLFTNYVYEQEGAEAKKVVRYRYIFPENKIFQWSDTRPFPTGKYIMMHSIIYQTKALKASGLQLPEHTFYVDNLFVYVPLTKMTTMYYLNVDFYRYFIGRDDQSINEKVMMKRIEQQIKVNKLLIDSYDFSHQLHPFQERYLLKHLEIVTNISSALLNRIGTDDAFEKRQELWRYLRENNPRSFKKLRLGLFGFLTTFKTKIGIKLSNQLYKLIRRFGGY</sequence>
<dbReference type="PANTHER" id="PTHR22916:SF3">
    <property type="entry name" value="UDP-GLCNAC:BETAGAL BETA-1,3-N-ACETYLGLUCOSAMINYLTRANSFERASE-LIKE PROTEIN 1"/>
    <property type="match status" value="1"/>
</dbReference>
<evidence type="ECO:0000313" key="3">
    <source>
        <dbReference type="Proteomes" id="UP000541058"/>
    </source>
</evidence>
<protein>
    <submittedName>
        <fullName evidence="2">Glycosyltransferase family 2 protein</fullName>
    </submittedName>
</protein>